<organism evidence="2 3">
    <name type="scientific">Nocardiopsis sediminis</name>
    <dbReference type="NCBI Taxonomy" id="1778267"/>
    <lineage>
        <taxon>Bacteria</taxon>
        <taxon>Bacillati</taxon>
        <taxon>Actinomycetota</taxon>
        <taxon>Actinomycetes</taxon>
        <taxon>Streptosporangiales</taxon>
        <taxon>Nocardiopsidaceae</taxon>
        <taxon>Nocardiopsis</taxon>
    </lineage>
</organism>
<comment type="caution">
    <text evidence="2">The sequence shown here is derived from an EMBL/GenBank/DDBJ whole genome shotgun (WGS) entry which is preliminary data.</text>
</comment>
<evidence type="ECO:0000313" key="3">
    <source>
        <dbReference type="Proteomes" id="UP001595847"/>
    </source>
</evidence>
<dbReference type="Proteomes" id="UP001595847">
    <property type="component" value="Unassembled WGS sequence"/>
</dbReference>
<evidence type="ECO:0000313" key="2">
    <source>
        <dbReference type="EMBL" id="MFC3997620.1"/>
    </source>
</evidence>
<proteinExistence type="predicted"/>
<reference evidence="3" key="1">
    <citation type="journal article" date="2019" name="Int. J. Syst. Evol. Microbiol.">
        <title>The Global Catalogue of Microorganisms (GCM) 10K type strain sequencing project: providing services to taxonomists for standard genome sequencing and annotation.</title>
        <authorList>
            <consortium name="The Broad Institute Genomics Platform"/>
            <consortium name="The Broad Institute Genome Sequencing Center for Infectious Disease"/>
            <person name="Wu L."/>
            <person name="Ma J."/>
        </authorList>
    </citation>
    <scope>NUCLEOTIDE SEQUENCE [LARGE SCALE GENOMIC DNA]</scope>
    <source>
        <strain evidence="3">TBRC 1826</strain>
    </source>
</reference>
<evidence type="ECO:0000256" key="1">
    <source>
        <dbReference type="SAM" id="MobiDB-lite"/>
    </source>
</evidence>
<gene>
    <name evidence="2" type="ORF">ACFOVU_16925</name>
</gene>
<protein>
    <submittedName>
        <fullName evidence="2">Pyroglutamyl peptidase</fullName>
    </submittedName>
</protein>
<dbReference type="Gene3D" id="3.40.630.20">
    <property type="entry name" value="Peptidase C15, pyroglutamyl peptidase I-like"/>
    <property type="match status" value="1"/>
</dbReference>
<keyword evidence="3" id="KW-1185">Reference proteome</keyword>
<feature type="region of interest" description="Disordered" evidence="1">
    <location>
        <begin position="283"/>
        <end position="313"/>
    </location>
</feature>
<feature type="region of interest" description="Disordered" evidence="1">
    <location>
        <begin position="347"/>
        <end position="368"/>
    </location>
</feature>
<dbReference type="SUPFAM" id="SSF53182">
    <property type="entry name" value="Pyrrolidone carboxyl peptidase (pyroglutamate aminopeptidase)"/>
    <property type="match status" value="1"/>
</dbReference>
<dbReference type="EMBL" id="JBHSBH010000010">
    <property type="protein sequence ID" value="MFC3997620.1"/>
    <property type="molecule type" value="Genomic_DNA"/>
</dbReference>
<name>A0ABV8FSJ7_9ACTN</name>
<dbReference type="InterPro" id="IPR036440">
    <property type="entry name" value="Peptidase_C15-like_sf"/>
</dbReference>
<dbReference type="RefSeq" id="WP_378534704.1">
    <property type="nucleotide sequence ID" value="NZ_JBHSBH010000010.1"/>
</dbReference>
<sequence length="433" mass="45955">MSTSNVGSGAGARLQQAAPRVAASALIIAPVIALGAPAQADEATGCLGEDGATVEEELIAEEIPQEILRRSGFASAVDRFTRDLCEASGVDDAGAIVERHGDALWRAAVERVQETGDVDGDLSAGDDRPLYWARLGMTSALNRWQPDFELGEADRAALVADMDRRSRGQDDADFPDVPGRSDVRRVVVTGFDPFQLDFDIRQANPSGAAALALDGAVIETDEGTAVVEAMLFPVRWRDFTDGMVEQALLPHYTGDRPADAVITVSQGRPGQFDLEAHNGAWRGGAPDNESVGTEETVPIPDGVPTVTPQPQWSDSSLDRAAIVEETTGEPFPVIDNTEVTEIPAGETEPVVRPDGPTPGSEARAGGGGDYLSNEIAYRNTLLRDATGRDVPAGHVHTPILEFGSGETVTDPEFEENRATIVRQVEDIVAAAVR</sequence>
<accession>A0ABV8FSJ7</accession>